<evidence type="ECO:0000259" key="1">
    <source>
        <dbReference type="Pfam" id="PF24032"/>
    </source>
</evidence>
<name>A0A094YTS2_ALKAL</name>
<dbReference type="RefSeq" id="WP_003321281.1">
    <property type="nucleotide sequence ID" value="NZ_ALPT02000044.1"/>
</dbReference>
<accession>A0A094YTS2</accession>
<dbReference type="EMBL" id="JALP01000086">
    <property type="protein sequence ID" value="THG91151.1"/>
    <property type="molecule type" value="Genomic_DNA"/>
</dbReference>
<dbReference type="EMBL" id="ALPT02000044">
    <property type="protein sequence ID" value="KGA96872.1"/>
    <property type="molecule type" value="Genomic_DNA"/>
</dbReference>
<dbReference type="Proteomes" id="UP000297014">
    <property type="component" value="Unassembled WGS sequence"/>
</dbReference>
<feature type="domain" description="YqbQ/XkdQ" evidence="1">
    <location>
        <begin position="31"/>
        <end position="301"/>
    </location>
</feature>
<dbReference type="Pfam" id="PF24032">
    <property type="entry name" value="YQBQ"/>
    <property type="match status" value="1"/>
</dbReference>
<protein>
    <submittedName>
        <fullName evidence="2">Phage portal protein</fullName>
    </submittedName>
</protein>
<dbReference type="eggNOG" id="ENOG502Z7V6">
    <property type="taxonomic scope" value="Bacteria"/>
</dbReference>
<dbReference type="STRING" id="1218173.BALCAV_0213730"/>
<evidence type="ECO:0000313" key="4">
    <source>
        <dbReference type="Proteomes" id="UP000002754"/>
    </source>
</evidence>
<gene>
    <name evidence="3" type="ORF">AJ85_06585</name>
    <name evidence="2" type="ORF">BALCAV_0213730</name>
</gene>
<dbReference type="Proteomes" id="UP000002754">
    <property type="component" value="Unassembled WGS sequence"/>
</dbReference>
<reference evidence="3 5" key="2">
    <citation type="submission" date="2014-01" db="EMBL/GenBank/DDBJ databases">
        <title>Draft genome sequencing of Bacillus alcalophilus CGMCC 1.3604.</title>
        <authorList>
            <person name="Yang J."/>
            <person name="Diao L."/>
            <person name="Yang S."/>
        </authorList>
    </citation>
    <scope>NUCLEOTIDE SEQUENCE [LARGE SCALE GENOMIC DNA]</scope>
    <source>
        <strain evidence="3 5">CGMCC 1.3604</strain>
    </source>
</reference>
<evidence type="ECO:0000313" key="5">
    <source>
        <dbReference type="Proteomes" id="UP000297014"/>
    </source>
</evidence>
<reference evidence="2 4" key="1">
    <citation type="journal article" date="2014" name="Genome Announc.">
        <title>Draft Genome Sequence of Bacillus alcalophilus AV1934, a Classic Alkaliphile Isolated from Human Feces in 1934.</title>
        <authorList>
            <person name="Attie O."/>
            <person name="Jayaprakash A."/>
            <person name="Shah H."/>
            <person name="Paulsen I.T."/>
            <person name="Morino M."/>
            <person name="Takahashi Y."/>
            <person name="Narumi I."/>
            <person name="Sachidanandam R."/>
            <person name="Satoh K."/>
            <person name="Ito M."/>
            <person name="Krulwich T.A."/>
        </authorList>
    </citation>
    <scope>NUCLEOTIDE SEQUENCE [LARGE SCALE GENOMIC DNA]</scope>
    <source>
        <strain evidence="2 4">AV1934</strain>
    </source>
</reference>
<keyword evidence="4" id="KW-1185">Reference proteome</keyword>
<comment type="caution">
    <text evidence="2">The sequence shown here is derived from an EMBL/GenBank/DDBJ whole genome shotgun (WGS) entry which is preliminary data.</text>
</comment>
<dbReference type="AlphaFoldDB" id="A0A094YTS2"/>
<evidence type="ECO:0000313" key="3">
    <source>
        <dbReference type="EMBL" id="THG91151.1"/>
    </source>
</evidence>
<dbReference type="OrthoDB" id="1698671at2"/>
<dbReference type="InterPro" id="IPR056937">
    <property type="entry name" value="YqbQ/XkdQ"/>
</dbReference>
<organism evidence="2 4">
    <name type="scientific">Alkalihalobacillus alcalophilus ATCC 27647 = CGMCC 1.3604</name>
    <dbReference type="NCBI Taxonomy" id="1218173"/>
    <lineage>
        <taxon>Bacteria</taxon>
        <taxon>Bacillati</taxon>
        <taxon>Bacillota</taxon>
        <taxon>Bacilli</taxon>
        <taxon>Bacillales</taxon>
        <taxon>Bacillaceae</taxon>
        <taxon>Alkalihalobacillus</taxon>
    </lineage>
</organism>
<proteinExistence type="predicted"/>
<evidence type="ECO:0000313" key="2">
    <source>
        <dbReference type="EMBL" id="KGA96872.1"/>
    </source>
</evidence>
<sequence>MIEPGLNNYDVILANRHHLKELVKGIWMSDSLSQIAYQADVSLVVTDELAKIGIDNGQEIRVSGTPFGKTNMVHLLHPGVVWDLDSVTTGTKDLRVTIYDRTIFLQESEDEYYFPSGRTASQRLRKYASDWGIPLSRVPDTRVSLAKTVYRPQSLWSMIESDLKETVKKGGAMYRARMTPSGLELFEIGSNSRVWILESGQNIIEVGQNRTLQGAVTRVKVVGKAEDGQRSPLITTVSGDVAKYGTLQKVLQDDKITTVTQGRTAARDMLRGVEETFRVVALDINEIRAGDTVELNKKNLIVTSVSRTLGSPGEMSLSLASKNYVKRRFYLE</sequence>